<dbReference type="Pfam" id="PF13672">
    <property type="entry name" value="PP2C_2"/>
    <property type="match status" value="1"/>
</dbReference>
<dbReference type="STRING" id="1817863.A2Y62_00105"/>
<evidence type="ECO:0000259" key="1">
    <source>
        <dbReference type="PROSITE" id="PS51746"/>
    </source>
</evidence>
<feature type="domain" description="PPM-type phosphatase" evidence="1">
    <location>
        <begin position="5"/>
        <end position="252"/>
    </location>
</feature>
<gene>
    <name evidence="2" type="ORF">A2Y62_00105</name>
</gene>
<accession>A0A1F5V7L3</accession>
<dbReference type="NCBIfam" id="NF033484">
    <property type="entry name" value="Stp1_PP2C_phos"/>
    <property type="match status" value="1"/>
</dbReference>
<dbReference type="PROSITE" id="PS51746">
    <property type="entry name" value="PPM_2"/>
    <property type="match status" value="1"/>
</dbReference>
<proteinExistence type="predicted"/>
<evidence type="ECO:0000313" key="3">
    <source>
        <dbReference type="Proteomes" id="UP000178943"/>
    </source>
</evidence>
<dbReference type="InterPro" id="IPR036457">
    <property type="entry name" value="PPM-type-like_dom_sf"/>
</dbReference>
<dbReference type="PANTHER" id="PTHR13832:SF827">
    <property type="entry name" value="PROTEIN PHOSPHATASE 1L"/>
    <property type="match status" value="1"/>
</dbReference>
<dbReference type="SMART" id="SM00332">
    <property type="entry name" value="PP2Cc"/>
    <property type="match status" value="1"/>
</dbReference>
<dbReference type="Proteomes" id="UP000178943">
    <property type="component" value="Unassembled WGS sequence"/>
</dbReference>
<comment type="caution">
    <text evidence="2">The sequence shown here is derived from an EMBL/GenBank/DDBJ whole genome shotgun (WGS) entry which is preliminary data.</text>
</comment>
<dbReference type="EMBL" id="MFGW01000216">
    <property type="protein sequence ID" value="OGF59380.1"/>
    <property type="molecule type" value="Genomic_DNA"/>
</dbReference>
<dbReference type="CDD" id="cd00143">
    <property type="entry name" value="PP2Cc"/>
    <property type="match status" value="1"/>
</dbReference>
<protein>
    <recommendedName>
        <fullName evidence="1">PPM-type phosphatase domain-containing protein</fullName>
    </recommendedName>
</protein>
<dbReference type="PANTHER" id="PTHR13832">
    <property type="entry name" value="PROTEIN PHOSPHATASE 2C"/>
    <property type="match status" value="1"/>
</dbReference>
<dbReference type="SUPFAM" id="SSF81606">
    <property type="entry name" value="PP2C-like"/>
    <property type="match status" value="1"/>
</dbReference>
<dbReference type="GO" id="GO:0004722">
    <property type="term" value="F:protein serine/threonine phosphatase activity"/>
    <property type="evidence" value="ECO:0007669"/>
    <property type="project" value="InterPro"/>
</dbReference>
<sequence>MKLESFGISDIGRKRQKNEDSFFINKDINLFIVADGMGGHAAGEKASKFAVEAINQFIEHTHAGEELTWPFAFDPRLSMIENRVKAAIHIAHKKIVEMAQEDFNLKGMATTVVTTLFDNGVLHIGHVGDSRAYLVRESKIIQLTTDHSWINEQLRCGIINAQQAKSHPFKNVVTRALGGPQELEVDMISEKLVTDDIILLCSDGLTSMVDDKDLATIVVTFRNDIEQAGKKLVELANSKGGNDNITIVLIHYMENDGK</sequence>
<dbReference type="InterPro" id="IPR001932">
    <property type="entry name" value="PPM-type_phosphatase-like_dom"/>
</dbReference>
<organism evidence="2 3">
    <name type="scientific">Candidatus Fischerbacteria bacterium RBG_13_37_8</name>
    <dbReference type="NCBI Taxonomy" id="1817863"/>
    <lineage>
        <taxon>Bacteria</taxon>
        <taxon>Candidatus Fischeribacteriota</taxon>
    </lineage>
</organism>
<reference evidence="2 3" key="1">
    <citation type="journal article" date="2016" name="Nat. Commun.">
        <title>Thousands of microbial genomes shed light on interconnected biogeochemical processes in an aquifer system.</title>
        <authorList>
            <person name="Anantharaman K."/>
            <person name="Brown C.T."/>
            <person name="Hug L.A."/>
            <person name="Sharon I."/>
            <person name="Castelle C.J."/>
            <person name="Probst A.J."/>
            <person name="Thomas B.C."/>
            <person name="Singh A."/>
            <person name="Wilkins M.J."/>
            <person name="Karaoz U."/>
            <person name="Brodie E.L."/>
            <person name="Williams K.H."/>
            <person name="Hubbard S.S."/>
            <person name="Banfield J.F."/>
        </authorList>
    </citation>
    <scope>NUCLEOTIDE SEQUENCE [LARGE SCALE GENOMIC DNA]</scope>
</reference>
<dbReference type="AlphaFoldDB" id="A0A1F5V7L3"/>
<dbReference type="InterPro" id="IPR015655">
    <property type="entry name" value="PP2C"/>
</dbReference>
<name>A0A1F5V7L3_9BACT</name>
<evidence type="ECO:0000313" key="2">
    <source>
        <dbReference type="EMBL" id="OGF59380.1"/>
    </source>
</evidence>
<dbReference type="SMART" id="SM00331">
    <property type="entry name" value="PP2C_SIG"/>
    <property type="match status" value="1"/>
</dbReference>
<dbReference type="Gene3D" id="3.60.40.10">
    <property type="entry name" value="PPM-type phosphatase domain"/>
    <property type="match status" value="1"/>
</dbReference>